<gene>
    <name evidence="1" type="ORF">M413DRAFT_191700</name>
</gene>
<evidence type="ECO:0000313" key="1">
    <source>
        <dbReference type="EMBL" id="KIM39469.1"/>
    </source>
</evidence>
<keyword evidence="2" id="KW-1185">Reference proteome</keyword>
<dbReference type="EMBL" id="KN831785">
    <property type="protein sequence ID" value="KIM39469.1"/>
    <property type="molecule type" value="Genomic_DNA"/>
</dbReference>
<organism evidence="1 2">
    <name type="scientific">Hebeloma cylindrosporum</name>
    <dbReference type="NCBI Taxonomy" id="76867"/>
    <lineage>
        <taxon>Eukaryota</taxon>
        <taxon>Fungi</taxon>
        <taxon>Dikarya</taxon>
        <taxon>Basidiomycota</taxon>
        <taxon>Agaricomycotina</taxon>
        <taxon>Agaricomycetes</taxon>
        <taxon>Agaricomycetidae</taxon>
        <taxon>Agaricales</taxon>
        <taxon>Agaricineae</taxon>
        <taxon>Hymenogastraceae</taxon>
        <taxon>Hebeloma</taxon>
    </lineage>
</organism>
<reference evidence="1 2" key="1">
    <citation type="submission" date="2014-04" db="EMBL/GenBank/DDBJ databases">
        <authorList>
            <consortium name="DOE Joint Genome Institute"/>
            <person name="Kuo A."/>
            <person name="Gay G."/>
            <person name="Dore J."/>
            <person name="Kohler A."/>
            <person name="Nagy L.G."/>
            <person name="Floudas D."/>
            <person name="Copeland A."/>
            <person name="Barry K.W."/>
            <person name="Cichocki N."/>
            <person name="Veneault-Fourrey C."/>
            <person name="LaButti K."/>
            <person name="Lindquist E.A."/>
            <person name="Lipzen A."/>
            <person name="Lundell T."/>
            <person name="Morin E."/>
            <person name="Murat C."/>
            <person name="Sun H."/>
            <person name="Tunlid A."/>
            <person name="Henrissat B."/>
            <person name="Grigoriev I.V."/>
            <person name="Hibbett D.S."/>
            <person name="Martin F."/>
            <person name="Nordberg H.P."/>
            <person name="Cantor M.N."/>
            <person name="Hua S.X."/>
        </authorList>
    </citation>
    <scope>NUCLEOTIDE SEQUENCE [LARGE SCALE GENOMIC DNA]</scope>
    <source>
        <strain evidence="2">h7</strain>
    </source>
</reference>
<accession>A0A0C3C5D4</accession>
<reference evidence="2" key="2">
    <citation type="submission" date="2015-01" db="EMBL/GenBank/DDBJ databases">
        <title>Evolutionary Origins and Diversification of the Mycorrhizal Mutualists.</title>
        <authorList>
            <consortium name="DOE Joint Genome Institute"/>
            <consortium name="Mycorrhizal Genomics Consortium"/>
            <person name="Kohler A."/>
            <person name="Kuo A."/>
            <person name="Nagy L.G."/>
            <person name="Floudas D."/>
            <person name="Copeland A."/>
            <person name="Barry K.W."/>
            <person name="Cichocki N."/>
            <person name="Veneault-Fourrey C."/>
            <person name="LaButti K."/>
            <person name="Lindquist E.A."/>
            <person name="Lipzen A."/>
            <person name="Lundell T."/>
            <person name="Morin E."/>
            <person name="Murat C."/>
            <person name="Riley R."/>
            <person name="Ohm R."/>
            <person name="Sun H."/>
            <person name="Tunlid A."/>
            <person name="Henrissat B."/>
            <person name="Grigoriev I.V."/>
            <person name="Hibbett D.S."/>
            <person name="Martin F."/>
        </authorList>
    </citation>
    <scope>NUCLEOTIDE SEQUENCE [LARGE SCALE GENOMIC DNA]</scope>
    <source>
        <strain evidence="2">h7</strain>
    </source>
</reference>
<dbReference type="AlphaFoldDB" id="A0A0C3C5D4"/>
<dbReference type="OrthoDB" id="2984728at2759"/>
<dbReference type="Proteomes" id="UP000053424">
    <property type="component" value="Unassembled WGS sequence"/>
</dbReference>
<proteinExistence type="predicted"/>
<name>A0A0C3C5D4_HEBCY</name>
<sequence>MPIAIGRISGSRGRFHASFNIDGITYSFVGGCHSAVFRCDGATLWYDNKEQLVGQRSFEGSLAETVELRIGNIRGPVISGDLDAPVTGTNLNGSGLWSSSG</sequence>
<dbReference type="HOGENOM" id="CLU_155349_2_1_1"/>
<evidence type="ECO:0000313" key="2">
    <source>
        <dbReference type="Proteomes" id="UP000053424"/>
    </source>
</evidence>
<protein>
    <submittedName>
        <fullName evidence="1">Uncharacterized protein</fullName>
    </submittedName>
</protein>